<organism evidence="5 6">
    <name type="scientific">Tothia fuscella</name>
    <dbReference type="NCBI Taxonomy" id="1048955"/>
    <lineage>
        <taxon>Eukaryota</taxon>
        <taxon>Fungi</taxon>
        <taxon>Dikarya</taxon>
        <taxon>Ascomycota</taxon>
        <taxon>Pezizomycotina</taxon>
        <taxon>Dothideomycetes</taxon>
        <taxon>Pleosporomycetidae</taxon>
        <taxon>Venturiales</taxon>
        <taxon>Cylindrosympodiaceae</taxon>
        <taxon>Tothia</taxon>
    </lineage>
</organism>
<evidence type="ECO:0000256" key="2">
    <source>
        <dbReference type="PROSITE-ProRule" id="PRU00708"/>
    </source>
</evidence>
<dbReference type="OrthoDB" id="747253at2759"/>
<dbReference type="InterPro" id="IPR057027">
    <property type="entry name" value="TPR_mt"/>
</dbReference>
<reference evidence="5" key="1">
    <citation type="journal article" date="2020" name="Stud. Mycol.">
        <title>101 Dothideomycetes genomes: a test case for predicting lifestyles and emergence of pathogens.</title>
        <authorList>
            <person name="Haridas S."/>
            <person name="Albert R."/>
            <person name="Binder M."/>
            <person name="Bloem J."/>
            <person name="Labutti K."/>
            <person name="Salamov A."/>
            <person name="Andreopoulos B."/>
            <person name="Baker S."/>
            <person name="Barry K."/>
            <person name="Bills G."/>
            <person name="Bluhm B."/>
            <person name="Cannon C."/>
            <person name="Castanera R."/>
            <person name="Culley D."/>
            <person name="Daum C."/>
            <person name="Ezra D."/>
            <person name="Gonzalez J."/>
            <person name="Henrissat B."/>
            <person name="Kuo A."/>
            <person name="Liang C."/>
            <person name="Lipzen A."/>
            <person name="Lutzoni F."/>
            <person name="Magnuson J."/>
            <person name="Mondo S."/>
            <person name="Nolan M."/>
            <person name="Ohm R."/>
            <person name="Pangilinan J."/>
            <person name="Park H.-J."/>
            <person name="Ramirez L."/>
            <person name="Alfaro M."/>
            <person name="Sun H."/>
            <person name="Tritt A."/>
            <person name="Yoshinaga Y."/>
            <person name="Zwiers L.-H."/>
            <person name="Turgeon B."/>
            <person name="Goodwin S."/>
            <person name="Spatafora J."/>
            <person name="Crous P."/>
            <person name="Grigoriev I."/>
        </authorList>
    </citation>
    <scope>NUCLEOTIDE SEQUENCE</scope>
    <source>
        <strain evidence="5">CBS 130266</strain>
    </source>
</reference>
<comment type="caution">
    <text evidence="5">The sequence shown here is derived from an EMBL/GenBank/DDBJ whole genome shotgun (WGS) entry which is preliminary data.</text>
</comment>
<dbReference type="InterPro" id="IPR002885">
    <property type="entry name" value="PPR_rpt"/>
</dbReference>
<dbReference type="PANTHER" id="PTHR47938:SF35">
    <property type="entry name" value="PENTATRICOPEPTIDE REPEAT-CONTAINING PROTEIN 4, MITOCHONDRIAL-RELATED"/>
    <property type="match status" value="1"/>
</dbReference>
<evidence type="ECO:0000259" key="4">
    <source>
        <dbReference type="Pfam" id="PF23276"/>
    </source>
</evidence>
<dbReference type="Pfam" id="PF23276">
    <property type="entry name" value="TPR_24"/>
    <property type="match status" value="1"/>
</dbReference>
<keyword evidence="1" id="KW-0677">Repeat</keyword>
<keyword evidence="6" id="KW-1185">Reference proteome</keyword>
<evidence type="ECO:0000313" key="5">
    <source>
        <dbReference type="EMBL" id="KAF2435393.1"/>
    </source>
</evidence>
<feature type="repeat" description="PPR" evidence="2">
    <location>
        <begin position="355"/>
        <end position="389"/>
    </location>
</feature>
<dbReference type="Gene3D" id="1.25.40.10">
    <property type="entry name" value="Tetratricopeptide repeat domain"/>
    <property type="match status" value="3"/>
</dbReference>
<dbReference type="Pfam" id="PF01535">
    <property type="entry name" value="PPR"/>
    <property type="match status" value="2"/>
</dbReference>
<accession>A0A9P4P235</accession>
<name>A0A9P4P235_9PEZI</name>
<dbReference type="EMBL" id="MU007013">
    <property type="protein sequence ID" value="KAF2435393.1"/>
    <property type="molecule type" value="Genomic_DNA"/>
</dbReference>
<evidence type="ECO:0000313" key="6">
    <source>
        <dbReference type="Proteomes" id="UP000800235"/>
    </source>
</evidence>
<evidence type="ECO:0000256" key="1">
    <source>
        <dbReference type="ARBA" id="ARBA00022737"/>
    </source>
</evidence>
<dbReference type="PROSITE" id="PS51375">
    <property type="entry name" value="PPR"/>
    <property type="match status" value="2"/>
</dbReference>
<sequence length="595" mass="66922">MNNARPATVIILGGLRVGLPPLCRRAIPLHRPRVSPHTSASIPCRRQSTAPPATRPSGYTEIAQPPRRPTTQGRPKKNPPAGRLLKGPEDEGSAQEKINSITAHASTGRLYELLRIEASIGDFQKVEGYAECLMSKHKEAPNMRIYSALILANVNPLGSIASVTDYIRQLRADGFDLDNIACHDILKVLAVHPDYLLRSEILEYMQEKWLQLNEAGRHDLVAGYLRDNSFEMALDEVDHMKGEGITIRAWLYDMLIYALCKRGEFDEVLRVLEGRIADGDDNISTLLWNYLLDTSSAACHYELSTYVWKKRVQTSYISPPLGVHLNVLTAAARQGDTRLATDVFAKLSSRSIVFEPIHYELLVEAYVNAGDIDTALSVMCVMQESKLIPTARMTRSLLKYMGKDEDKLNEVFESLRSMAHYGKGVPTAALNVVIEGAIYQSNLEKAVEFYKTLHEICPSGANIDTFNELLRGCHYSKRKDLALLLASELLALGLKPDQLTYDRMLLVCTQEDDYEDALLYYREMRIMRVDPRNGTLLLLVKTMVKKGDGRVFAVVNDMEGRGGDIRANVNRIKIWIQRNWVGDKEVMERGLWGED</sequence>
<protein>
    <recommendedName>
        <fullName evidence="4">Pentatricopeptide repeat-containing protein-mitochondrial domain-containing protein</fullName>
    </recommendedName>
</protein>
<dbReference type="AlphaFoldDB" id="A0A9P4P235"/>
<proteinExistence type="predicted"/>
<feature type="compositionally biased region" description="Polar residues" evidence="3">
    <location>
        <begin position="36"/>
        <end position="51"/>
    </location>
</feature>
<dbReference type="PANTHER" id="PTHR47938">
    <property type="entry name" value="RESPIRATORY COMPLEX I CHAPERONE (CIA84), PUTATIVE (AFU_ORTHOLOGUE AFUA_2G06020)-RELATED"/>
    <property type="match status" value="1"/>
</dbReference>
<feature type="region of interest" description="Disordered" evidence="3">
    <location>
        <begin position="33"/>
        <end position="99"/>
    </location>
</feature>
<feature type="repeat" description="PPR" evidence="2">
    <location>
        <begin position="497"/>
        <end position="531"/>
    </location>
</feature>
<dbReference type="Proteomes" id="UP000800235">
    <property type="component" value="Unassembled WGS sequence"/>
</dbReference>
<dbReference type="GO" id="GO:0003729">
    <property type="term" value="F:mRNA binding"/>
    <property type="evidence" value="ECO:0007669"/>
    <property type="project" value="TreeGrafter"/>
</dbReference>
<evidence type="ECO:0000256" key="3">
    <source>
        <dbReference type="SAM" id="MobiDB-lite"/>
    </source>
</evidence>
<feature type="domain" description="Pentatricopeptide repeat-containing protein-mitochondrial" evidence="4">
    <location>
        <begin position="322"/>
        <end position="452"/>
    </location>
</feature>
<dbReference type="NCBIfam" id="TIGR00756">
    <property type="entry name" value="PPR"/>
    <property type="match status" value="2"/>
</dbReference>
<gene>
    <name evidence="5" type="ORF">EJ08DRAFT_729885</name>
</gene>
<dbReference type="InterPro" id="IPR011990">
    <property type="entry name" value="TPR-like_helical_dom_sf"/>
</dbReference>